<evidence type="ECO:0000256" key="1">
    <source>
        <dbReference type="PROSITE-ProRule" id="PRU00175"/>
    </source>
</evidence>
<proteinExistence type="predicted"/>
<dbReference type="GO" id="GO:0008270">
    <property type="term" value="F:zinc ion binding"/>
    <property type="evidence" value="ECO:0007669"/>
    <property type="project" value="UniProtKB-KW"/>
</dbReference>
<keyword evidence="1" id="KW-0863">Zinc-finger</keyword>
<evidence type="ECO:0000313" key="5">
    <source>
        <dbReference type="Proteomes" id="UP000018208"/>
    </source>
</evidence>
<dbReference type="AlphaFoldDB" id="V6LQA1"/>
<accession>V6LQA1</accession>
<evidence type="ECO:0000313" key="4">
    <source>
        <dbReference type="EMBL" id="KAH0573070.1"/>
    </source>
</evidence>
<reference evidence="3 4" key="1">
    <citation type="journal article" date="2014" name="PLoS Genet.">
        <title>The Genome of Spironucleus salmonicida Highlights a Fish Pathogen Adapted to Fluctuating Environments.</title>
        <authorList>
            <person name="Xu F."/>
            <person name="Jerlstrom-Hultqvist J."/>
            <person name="Einarsson E."/>
            <person name="Astvaldsson A."/>
            <person name="Svard S.G."/>
            <person name="Andersson J.O."/>
        </authorList>
    </citation>
    <scope>NUCLEOTIDE SEQUENCE</scope>
    <source>
        <strain evidence="4">ATCC 50377</strain>
    </source>
</reference>
<keyword evidence="1" id="KW-0862">Zinc</keyword>
<evidence type="ECO:0000313" key="3">
    <source>
        <dbReference type="EMBL" id="EST46847.1"/>
    </source>
</evidence>
<dbReference type="EMBL" id="KI546059">
    <property type="protein sequence ID" value="EST46847.1"/>
    <property type="molecule type" value="Genomic_DNA"/>
</dbReference>
<name>V6LQA1_9EUKA</name>
<gene>
    <name evidence="3" type="ORF">SS50377_13111</name>
    <name evidence="4" type="ORF">SS50377_25188</name>
</gene>
<dbReference type="SUPFAM" id="SSF57850">
    <property type="entry name" value="RING/U-box"/>
    <property type="match status" value="1"/>
</dbReference>
<dbReference type="OrthoDB" id="8062037at2759"/>
<dbReference type="VEuPathDB" id="GiardiaDB:SS50377_25188"/>
<dbReference type="Gene3D" id="3.30.40.10">
    <property type="entry name" value="Zinc/RING finger domain, C3HC4 (zinc finger)"/>
    <property type="match status" value="1"/>
</dbReference>
<dbReference type="PROSITE" id="PS50089">
    <property type="entry name" value="ZF_RING_2"/>
    <property type="match status" value="1"/>
</dbReference>
<dbReference type="InterPro" id="IPR001841">
    <property type="entry name" value="Znf_RING"/>
</dbReference>
<evidence type="ECO:0000259" key="2">
    <source>
        <dbReference type="PROSITE" id="PS50089"/>
    </source>
</evidence>
<organism evidence="3">
    <name type="scientific">Spironucleus salmonicida</name>
    <dbReference type="NCBI Taxonomy" id="348837"/>
    <lineage>
        <taxon>Eukaryota</taxon>
        <taxon>Metamonada</taxon>
        <taxon>Diplomonadida</taxon>
        <taxon>Hexamitidae</taxon>
        <taxon>Hexamitinae</taxon>
        <taxon>Spironucleus</taxon>
    </lineage>
</organism>
<feature type="domain" description="RING-type" evidence="2">
    <location>
        <begin position="35"/>
        <end position="74"/>
    </location>
</feature>
<dbReference type="InterPro" id="IPR013083">
    <property type="entry name" value="Znf_RING/FYVE/PHD"/>
</dbReference>
<dbReference type="Proteomes" id="UP000018208">
    <property type="component" value="Unassembled WGS sequence"/>
</dbReference>
<keyword evidence="5" id="KW-1185">Reference proteome</keyword>
<reference evidence="4" key="2">
    <citation type="submission" date="2020-12" db="EMBL/GenBank/DDBJ databases">
        <title>New Spironucleus salmonicida genome in near-complete chromosomes.</title>
        <authorList>
            <person name="Xu F."/>
            <person name="Kurt Z."/>
            <person name="Jimenez-Gonzalez A."/>
            <person name="Astvaldsson A."/>
            <person name="Andersson J.O."/>
            <person name="Svard S.G."/>
        </authorList>
    </citation>
    <scope>NUCLEOTIDE SEQUENCE</scope>
    <source>
        <strain evidence="4">ATCC 50377</strain>
    </source>
</reference>
<sequence length="80" mass="9181">MTVFMNPESLIFYGFTVKEIDRCPTVFSIQTHISCHICLCESVENSLLTRLICGHIFHSMCLIEWAFQRGRCGCIFGCLE</sequence>
<protein>
    <submittedName>
        <fullName evidence="3">Cysteine-rich protein</fullName>
    </submittedName>
</protein>
<dbReference type="EMBL" id="AUWU02000005">
    <property type="protein sequence ID" value="KAH0573070.1"/>
    <property type="molecule type" value="Genomic_DNA"/>
</dbReference>
<keyword evidence="1" id="KW-0479">Metal-binding</keyword>